<dbReference type="EMBL" id="KQ971343">
    <property type="protein sequence ID" value="EFA04197.1"/>
    <property type="molecule type" value="Genomic_DNA"/>
</dbReference>
<accession>D6WM02</accession>
<dbReference type="InParanoid" id="D6WM02"/>
<dbReference type="Proteomes" id="UP000007266">
    <property type="component" value="Linkage group 5"/>
</dbReference>
<protein>
    <submittedName>
        <fullName evidence="1">Uncharacterized protein</fullName>
    </submittedName>
</protein>
<dbReference type="AlphaFoldDB" id="D6WM02"/>
<evidence type="ECO:0000313" key="2">
    <source>
        <dbReference type="Proteomes" id="UP000007266"/>
    </source>
</evidence>
<gene>
    <name evidence="1" type="primary">GLEAN_14446</name>
    <name evidence="1" type="ORF">TcasGA2_TC014446</name>
</gene>
<evidence type="ECO:0000313" key="1">
    <source>
        <dbReference type="EMBL" id="EFA04197.1"/>
    </source>
</evidence>
<sequence>MALKDRTANQITNKPKTIIGSTRYMTKKSILLICNYTDYVSVFDGRINRRQRWREKNLREESLAGITSMRASGNCHFELSYPLQRNSMDQVLGKFAGGTF</sequence>
<reference evidence="1 2" key="2">
    <citation type="journal article" date="2010" name="Nucleic Acids Res.">
        <title>BeetleBase in 2010: revisions to provide comprehensive genomic information for Tribolium castaneum.</title>
        <authorList>
            <person name="Kim H.S."/>
            <person name="Murphy T."/>
            <person name="Xia J."/>
            <person name="Caragea D."/>
            <person name="Park Y."/>
            <person name="Beeman R.W."/>
            <person name="Lorenzen M.D."/>
            <person name="Butcher S."/>
            <person name="Manak J.R."/>
            <person name="Brown S.J."/>
        </authorList>
    </citation>
    <scope>GENOME REANNOTATION</scope>
    <source>
        <strain evidence="1 2">Georgia GA2</strain>
    </source>
</reference>
<proteinExistence type="predicted"/>
<organism evidence="1 2">
    <name type="scientific">Tribolium castaneum</name>
    <name type="common">Red flour beetle</name>
    <dbReference type="NCBI Taxonomy" id="7070"/>
    <lineage>
        <taxon>Eukaryota</taxon>
        <taxon>Metazoa</taxon>
        <taxon>Ecdysozoa</taxon>
        <taxon>Arthropoda</taxon>
        <taxon>Hexapoda</taxon>
        <taxon>Insecta</taxon>
        <taxon>Pterygota</taxon>
        <taxon>Neoptera</taxon>
        <taxon>Endopterygota</taxon>
        <taxon>Coleoptera</taxon>
        <taxon>Polyphaga</taxon>
        <taxon>Cucujiformia</taxon>
        <taxon>Tenebrionidae</taxon>
        <taxon>Tenebrionidae incertae sedis</taxon>
        <taxon>Tribolium</taxon>
    </lineage>
</organism>
<reference evidence="1 2" key="1">
    <citation type="journal article" date="2008" name="Nature">
        <title>The genome of the model beetle and pest Tribolium castaneum.</title>
        <authorList>
            <consortium name="Tribolium Genome Sequencing Consortium"/>
            <person name="Richards S."/>
            <person name="Gibbs R.A."/>
            <person name="Weinstock G.M."/>
            <person name="Brown S.J."/>
            <person name="Denell R."/>
            <person name="Beeman R.W."/>
            <person name="Gibbs R."/>
            <person name="Beeman R.W."/>
            <person name="Brown S.J."/>
            <person name="Bucher G."/>
            <person name="Friedrich M."/>
            <person name="Grimmelikhuijzen C.J."/>
            <person name="Klingler M."/>
            <person name="Lorenzen M."/>
            <person name="Richards S."/>
            <person name="Roth S."/>
            <person name="Schroder R."/>
            <person name="Tautz D."/>
            <person name="Zdobnov E.M."/>
            <person name="Muzny D."/>
            <person name="Gibbs R.A."/>
            <person name="Weinstock G.M."/>
            <person name="Attaway T."/>
            <person name="Bell S."/>
            <person name="Buhay C.J."/>
            <person name="Chandrabose M.N."/>
            <person name="Chavez D."/>
            <person name="Clerk-Blankenburg K.P."/>
            <person name="Cree A."/>
            <person name="Dao M."/>
            <person name="Davis C."/>
            <person name="Chacko J."/>
            <person name="Dinh H."/>
            <person name="Dugan-Rocha S."/>
            <person name="Fowler G."/>
            <person name="Garner T.T."/>
            <person name="Garnes J."/>
            <person name="Gnirke A."/>
            <person name="Hawes A."/>
            <person name="Hernandez J."/>
            <person name="Hines S."/>
            <person name="Holder M."/>
            <person name="Hume J."/>
            <person name="Jhangiani S.N."/>
            <person name="Joshi V."/>
            <person name="Khan Z.M."/>
            <person name="Jackson L."/>
            <person name="Kovar C."/>
            <person name="Kowis A."/>
            <person name="Lee S."/>
            <person name="Lewis L.R."/>
            <person name="Margolis J."/>
            <person name="Morgan M."/>
            <person name="Nazareth L.V."/>
            <person name="Nguyen N."/>
            <person name="Okwuonu G."/>
            <person name="Parker D."/>
            <person name="Richards S."/>
            <person name="Ruiz S.J."/>
            <person name="Santibanez J."/>
            <person name="Savard J."/>
            <person name="Scherer S.E."/>
            <person name="Schneider B."/>
            <person name="Sodergren E."/>
            <person name="Tautz D."/>
            <person name="Vattahil S."/>
            <person name="Villasana D."/>
            <person name="White C.S."/>
            <person name="Wright R."/>
            <person name="Park Y."/>
            <person name="Beeman R.W."/>
            <person name="Lord J."/>
            <person name="Oppert B."/>
            <person name="Lorenzen M."/>
            <person name="Brown S."/>
            <person name="Wang L."/>
            <person name="Savard J."/>
            <person name="Tautz D."/>
            <person name="Richards S."/>
            <person name="Weinstock G."/>
            <person name="Gibbs R.A."/>
            <person name="Liu Y."/>
            <person name="Worley K."/>
            <person name="Weinstock G."/>
            <person name="Elsik C.G."/>
            <person name="Reese J.T."/>
            <person name="Elhaik E."/>
            <person name="Landan G."/>
            <person name="Graur D."/>
            <person name="Arensburger P."/>
            <person name="Atkinson P."/>
            <person name="Beeman R.W."/>
            <person name="Beidler J."/>
            <person name="Brown S.J."/>
            <person name="Demuth J.P."/>
            <person name="Drury D.W."/>
            <person name="Du Y.Z."/>
            <person name="Fujiwara H."/>
            <person name="Lorenzen M."/>
            <person name="Maselli V."/>
            <person name="Osanai M."/>
            <person name="Park Y."/>
            <person name="Robertson H.M."/>
            <person name="Tu Z."/>
            <person name="Wang J.J."/>
            <person name="Wang S."/>
            <person name="Richards S."/>
            <person name="Song H."/>
            <person name="Zhang L."/>
            <person name="Sodergren E."/>
            <person name="Werner D."/>
            <person name="Stanke M."/>
            <person name="Morgenstern B."/>
            <person name="Solovyev V."/>
            <person name="Kosarev P."/>
            <person name="Brown G."/>
            <person name="Chen H.C."/>
            <person name="Ermolaeva O."/>
            <person name="Hlavina W."/>
            <person name="Kapustin Y."/>
            <person name="Kiryutin B."/>
            <person name="Kitts P."/>
            <person name="Maglott D."/>
            <person name="Pruitt K."/>
            <person name="Sapojnikov V."/>
            <person name="Souvorov A."/>
            <person name="Mackey A.J."/>
            <person name="Waterhouse R.M."/>
            <person name="Wyder S."/>
            <person name="Zdobnov E.M."/>
            <person name="Zdobnov E.M."/>
            <person name="Wyder S."/>
            <person name="Kriventseva E.V."/>
            <person name="Kadowaki T."/>
            <person name="Bork P."/>
            <person name="Aranda M."/>
            <person name="Bao R."/>
            <person name="Beermann A."/>
            <person name="Berns N."/>
            <person name="Bolognesi R."/>
            <person name="Bonneton F."/>
            <person name="Bopp D."/>
            <person name="Brown S.J."/>
            <person name="Bucher G."/>
            <person name="Butts T."/>
            <person name="Chaumot A."/>
            <person name="Denell R.E."/>
            <person name="Ferrier D.E."/>
            <person name="Friedrich M."/>
            <person name="Gordon C.M."/>
            <person name="Jindra M."/>
            <person name="Klingler M."/>
            <person name="Lan Q."/>
            <person name="Lattorff H.M."/>
            <person name="Laudet V."/>
            <person name="von Levetsow C."/>
            <person name="Liu Z."/>
            <person name="Lutz R."/>
            <person name="Lynch J.A."/>
            <person name="da Fonseca R.N."/>
            <person name="Posnien N."/>
            <person name="Reuter R."/>
            <person name="Roth S."/>
            <person name="Savard J."/>
            <person name="Schinko J.B."/>
            <person name="Schmitt C."/>
            <person name="Schoppmeier M."/>
            <person name="Schroder R."/>
            <person name="Shippy T.D."/>
            <person name="Simonnet F."/>
            <person name="Marques-Souza H."/>
            <person name="Tautz D."/>
            <person name="Tomoyasu Y."/>
            <person name="Trauner J."/>
            <person name="Van der Zee M."/>
            <person name="Vervoort M."/>
            <person name="Wittkopp N."/>
            <person name="Wimmer E.A."/>
            <person name="Yang X."/>
            <person name="Jones A.K."/>
            <person name="Sattelle D.B."/>
            <person name="Ebert P.R."/>
            <person name="Nelson D."/>
            <person name="Scott J.G."/>
            <person name="Beeman R.W."/>
            <person name="Muthukrishnan S."/>
            <person name="Kramer K.J."/>
            <person name="Arakane Y."/>
            <person name="Beeman R.W."/>
            <person name="Zhu Q."/>
            <person name="Hogenkamp D."/>
            <person name="Dixit R."/>
            <person name="Oppert B."/>
            <person name="Jiang H."/>
            <person name="Zou Z."/>
            <person name="Marshall J."/>
            <person name="Elpidina E."/>
            <person name="Vinokurov K."/>
            <person name="Oppert C."/>
            <person name="Zou Z."/>
            <person name="Evans J."/>
            <person name="Lu Z."/>
            <person name="Zhao P."/>
            <person name="Sumathipala N."/>
            <person name="Altincicek B."/>
            <person name="Vilcinskas A."/>
            <person name="Williams M."/>
            <person name="Hultmark D."/>
            <person name="Hetru C."/>
            <person name="Jiang H."/>
            <person name="Grimmelikhuijzen C.J."/>
            <person name="Hauser F."/>
            <person name="Cazzamali G."/>
            <person name="Williamson M."/>
            <person name="Park Y."/>
            <person name="Li B."/>
            <person name="Tanaka Y."/>
            <person name="Predel R."/>
            <person name="Neupert S."/>
            <person name="Schachtner J."/>
            <person name="Verleyen P."/>
            <person name="Raible F."/>
            <person name="Bork P."/>
            <person name="Friedrich M."/>
            <person name="Walden K.K."/>
            <person name="Robertson H.M."/>
            <person name="Angeli S."/>
            <person name="Foret S."/>
            <person name="Bucher G."/>
            <person name="Schuetz S."/>
            <person name="Maleszka R."/>
            <person name="Wimmer E.A."/>
            <person name="Beeman R.W."/>
            <person name="Lorenzen M."/>
            <person name="Tomoyasu Y."/>
            <person name="Miller S.C."/>
            <person name="Grossmann D."/>
            <person name="Bucher G."/>
        </authorList>
    </citation>
    <scope>NUCLEOTIDE SEQUENCE [LARGE SCALE GENOMIC DNA]</scope>
    <source>
        <strain evidence="1 2">Georgia GA2</strain>
    </source>
</reference>
<dbReference type="HOGENOM" id="CLU_2309581_0_0_1"/>
<name>D6WM02_TRICA</name>
<keyword evidence="2" id="KW-1185">Reference proteome</keyword>